<protein>
    <submittedName>
        <fullName evidence="2">Carbohydrate-binding module family 13 protein</fullName>
    </submittedName>
</protein>
<reference evidence="2 3" key="1">
    <citation type="submission" date="2014-04" db="EMBL/GenBank/DDBJ databases">
        <authorList>
            <consortium name="DOE Joint Genome Institute"/>
            <person name="Kuo A."/>
            <person name="Girlanda M."/>
            <person name="Perotto S."/>
            <person name="Kohler A."/>
            <person name="Nagy L.G."/>
            <person name="Floudas D."/>
            <person name="Copeland A."/>
            <person name="Barry K.W."/>
            <person name="Cichocki N."/>
            <person name="Veneault-Fourrey C."/>
            <person name="LaButti K."/>
            <person name="Lindquist E.A."/>
            <person name="Lipzen A."/>
            <person name="Lundell T."/>
            <person name="Morin E."/>
            <person name="Murat C."/>
            <person name="Sun H."/>
            <person name="Tunlid A."/>
            <person name="Henrissat B."/>
            <person name="Grigoriev I.V."/>
            <person name="Hibbett D.S."/>
            <person name="Martin F."/>
            <person name="Nordberg H.P."/>
            <person name="Cantor M.N."/>
            <person name="Hua S.X."/>
        </authorList>
    </citation>
    <scope>NUCLEOTIDE SEQUENCE [LARGE SCALE GENOMIC DNA]</scope>
    <source>
        <strain evidence="2 3">MUT 4182</strain>
    </source>
</reference>
<organism evidence="2 3">
    <name type="scientific">Tulasnella calospora MUT 4182</name>
    <dbReference type="NCBI Taxonomy" id="1051891"/>
    <lineage>
        <taxon>Eukaryota</taxon>
        <taxon>Fungi</taxon>
        <taxon>Dikarya</taxon>
        <taxon>Basidiomycota</taxon>
        <taxon>Agaricomycotina</taxon>
        <taxon>Agaricomycetes</taxon>
        <taxon>Cantharellales</taxon>
        <taxon>Tulasnellaceae</taxon>
        <taxon>Tulasnella</taxon>
    </lineage>
</organism>
<feature type="domain" description="Ricin B lectin" evidence="1">
    <location>
        <begin position="10"/>
        <end position="134"/>
    </location>
</feature>
<dbReference type="HOGENOM" id="CLU_119132_0_0_1"/>
<sequence length="136" mass="15251">MPDPQQDLQPGTYRIRNVLTGTILDPNDGTLVIGSTYSTGSNQTWNLEAGSNGYRFRNEASDTYLGYILKQDWVLRGLRNPVEWTVTKAGDGYSIRPAQMPKLVIDLANGNRGNNAKICLWSYHGGNNQLWRFESV</sequence>
<keyword evidence="3" id="KW-1185">Reference proteome</keyword>
<dbReference type="Pfam" id="PF14200">
    <property type="entry name" value="RicinB_lectin_2"/>
    <property type="match status" value="1"/>
</dbReference>
<proteinExistence type="predicted"/>
<dbReference type="SUPFAM" id="SSF50370">
    <property type="entry name" value="Ricin B-like lectins"/>
    <property type="match status" value="1"/>
</dbReference>
<dbReference type="Gene3D" id="2.80.10.50">
    <property type="match status" value="2"/>
</dbReference>
<evidence type="ECO:0000259" key="1">
    <source>
        <dbReference type="SMART" id="SM00458"/>
    </source>
</evidence>
<dbReference type="CDD" id="cd23455">
    <property type="entry name" value="beta-trefoil_Ricin_RSA"/>
    <property type="match status" value="1"/>
</dbReference>
<reference evidence="3" key="2">
    <citation type="submission" date="2015-01" db="EMBL/GenBank/DDBJ databases">
        <title>Evolutionary Origins and Diversification of the Mycorrhizal Mutualists.</title>
        <authorList>
            <consortium name="DOE Joint Genome Institute"/>
            <consortium name="Mycorrhizal Genomics Consortium"/>
            <person name="Kohler A."/>
            <person name="Kuo A."/>
            <person name="Nagy L.G."/>
            <person name="Floudas D."/>
            <person name="Copeland A."/>
            <person name="Barry K.W."/>
            <person name="Cichocki N."/>
            <person name="Veneault-Fourrey C."/>
            <person name="LaButti K."/>
            <person name="Lindquist E.A."/>
            <person name="Lipzen A."/>
            <person name="Lundell T."/>
            <person name="Morin E."/>
            <person name="Murat C."/>
            <person name="Riley R."/>
            <person name="Ohm R."/>
            <person name="Sun H."/>
            <person name="Tunlid A."/>
            <person name="Henrissat B."/>
            <person name="Grigoriev I.V."/>
            <person name="Hibbett D.S."/>
            <person name="Martin F."/>
        </authorList>
    </citation>
    <scope>NUCLEOTIDE SEQUENCE [LARGE SCALE GENOMIC DNA]</scope>
    <source>
        <strain evidence="3">MUT 4182</strain>
    </source>
</reference>
<accession>A0A0C3L348</accession>
<dbReference type="SMART" id="SM00458">
    <property type="entry name" value="RICIN"/>
    <property type="match status" value="1"/>
</dbReference>
<dbReference type="InterPro" id="IPR035992">
    <property type="entry name" value="Ricin_B-like_lectins"/>
</dbReference>
<dbReference type="InterPro" id="IPR000772">
    <property type="entry name" value="Ricin_B_lectin"/>
</dbReference>
<evidence type="ECO:0000313" key="3">
    <source>
        <dbReference type="Proteomes" id="UP000054248"/>
    </source>
</evidence>
<dbReference type="OrthoDB" id="2131701at2759"/>
<gene>
    <name evidence="2" type="ORF">M407DRAFT_193560</name>
</gene>
<dbReference type="AlphaFoldDB" id="A0A0C3L348"/>
<dbReference type="Proteomes" id="UP000054248">
    <property type="component" value="Unassembled WGS sequence"/>
</dbReference>
<evidence type="ECO:0000313" key="2">
    <source>
        <dbReference type="EMBL" id="KIO16162.1"/>
    </source>
</evidence>
<dbReference type="EMBL" id="KN823652">
    <property type="protein sequence ID" value="KIO16162.1"/>
    <property type="molecule type" value="Genomic_DNA"/>
</dbReference>
<dbReference type="PROSITE" id="PS50231">
    <property type="entry name" value="RICIN_B_LECTIN"/>
    <property type="match status" value="1"/>
</dbReference>
<name>A0A0C3L348_9AGAM</name>